<keyword evidence="5" id="KW-0961">Cell wall biogenesis/degradation</keyword>
<dbReference type="InterPro" id="IPR036779">
    <property type="entry name" value="LysM_dom_sf"/>
</dbReference>
<dbReference type="Gene3D" id="3.40.630.40">
    <property type="entry name" value="Zn-dependent exopeptidases"/>
    <property type="match status" value="1"/>
</dbReference>
<evidence type="ECO:0000256" key="6">
    <source>
        <dbReference type="SAM" id="SignalP"/>
    </source>
</evidence>
<feature type="domain" description="LysM" evidence="7">
    <location>
        <begin position="403"/>
        <end position="446"/>
    </location>
</feature>
<dbReference type="SMART" id="SM00646">
    <property type="entry name" value="Ami_3"/>
    <property type="match status" value="1"/>
</dbReference>
<evidence type="ECO:0000256" key="3">
    <source>
        <dbReference type="ARBA" id="ARBA00011901"/>
    </source>
</evidence>
<dbReference type="GO" id="GO:0009253">
    <property type="term" value="P:peptidoglycan catabolic process"/>
    <property type="evidence" value="ECO:0007669"/>
    <property type="project" value="InterPro"/>
</dbReference>
<dbReference type="EMBL" id="LS483250">
    <property type="protein sequence ID" value="SQD79044.1"/>
    <property type="molecule type" value="Genomic_DNA"/>
</dbReference>
<dbReference type="CDD" id="cd00118">
    <property type="entry name" value="LysM"/>
    <property type="match status" value="1"/>
</dbReference>
<evidence type="ECO:0000256" key="2">
    <source>
        <dbReference type="ARBA" id="ARBA00010860"/>
    </source>
</evidence>
<dbReference type="GO" id="GO:0071555">
    <property type="term" value="P:cell wall organization"/>
    <property type="evidence" value="ECO:0007669"/>
    <property type="project" value="UniProtKB-KW"/>
</dbReference>
<evidence type="ECO:0000256" key="5">
    <source>
        <dbReference type="ARBA" id="ARBA00023316"/>
    </source>
</evidence>
<dbReference type="Gene3D" id="2.60.40.3500">
    <property type="match status" value="1"/>
</dbReference>
<dbReference type="GO" id="GO:0030288">
    <property type="term" value="C:outer membrane-bounded periplasmic space"/>
    <property type="evidence" value="ECO:0007669"/>
    <property type="project" value="TreeGrafter"/>
</dbReference>
<dbReference type="GO" id="GO:0008745">
    <property type="term" value="F:N-acetylmuramoyl-L-alanine amidase activity"/>
    <property type="evidence" value="ECO:0007669"/>
    <property type="project" value="UniProtKB-EC"/>
</dbReference>
<dbReference type="PROSITE" id="PS51782">
    <property type="entry name" value="LYSM"/>
    <property type="match status" value="1"/>
</dbReference>
<dbReference type="Pfam" id="PF11741">
    <property type="entry name" value="AMIN"/>
    <property type="match status" value="1"/>
</dbReference>
<dbReference type="SUPFAM" id="SSF54106">
    <property type="entry name" value="LysM domain"/>
    <property type="match status" value="1"/>
</dbReference>
<dbReference type="Gene3D" id="3.10.350.10">
    <property type="entry name" value="LysM domain"/>
    <property type="match status" value="1"/>
</dbReference>
<dbReference type="Pfam" id="PF01520">
    <property type="entry name" value="Amidase_3"/>
    <property type="match status" value="1"/>
</dbReference>
<feature type="signal peptide" evidence="6">
    <location>
        <begin position="1"/>
        <end position="21"/>
    </location>
</feature>
<feature type="chain" id="PRO_5016350380" description="N-acetylmuramoyl-L-alanine amidase" evidence="6">
    <location>
        <begin position="22"/>
        <end position="449"/>
    </location>
</feature>
<dbReference type="InterPro" id="IPR050695">
    <property type="entry name" value="N-acetylmuramoyl_amidase_3"/>
</dbReference>
<dbReference type="OrthoDB" id="9806267at2"/>
<dbReference type="EC" id="3.5.1.28" evidence="3"/>
<keyword evidence="6" id="KW-0732">Signal</keyword>
<keyword evidence="9" id="KW-1185">Reference proteome</keyword>
<accession>A0A330LPX6</accession>
<dbReference type="SMART" id="SM00257">
    <property type="entry name" value="LysM"/>
    <property type="match status" value="1"/>
</dbReference>
<comment type="similarity">
    <text evidence="2">Belongs to the N-acetylmuramoyl-L-alanine amidase 3 family.</text>
</comment>
<dbReference type="PANTHER" id="PTHR30404">
    <property type="entry name" value="N-ACETYLMURAMOYL-L-ALANINE AMIDASE"/>
    <property type="match status" value="1"/>
</dbReference>
<evidence type="ECO:0000256" key="4">
    <source>
        <dbReference type="ARBA" id="ARBA00022801"/>
    </source>
</evidence>
<dbReference type="InterPro" id="IPR018392">
    <property type="entry name" value="LysM"/>
</dbReference>
<comment type="catalytic activity">
    <reaction evidence="1">
        <text>Hydrolyzes the link between N-acetylmuramoyl residues and L-amino acid residues in certain cell-wall glycopeptides.</text>
        <dbReference type="EC" id="3.5.1.28"/>
    </reaction>
</comment>
<evidence type="ECO:0000313" key="9">
    <source>
        <dbReference type="Proteomes" id="UP000250163"/>
    </source>
</evidence>
<keyword evidence="4" id="KW-0378">Hydrolase</keyword>
<dbReference type="InterPro" id="IPR021731">
    <property type="entry name" value="AMIN_dom"/>
</dbReference>
<dbReference type="KEGG" id="mya:MORIYA_2568"/>
<gene>
    <name evidence="8" type="ORF">MORIYA_2568</name>
</gene>
<dbReference type="PANTHER" id="PTHR30404:SF6">
    <property type="entry name" value="N-ACETYLMURAMOYL-L-ALANINE AMIDASE AMIB"/>
    <property type="match status" value="1"/>
</dbReference>
<evidence type="ECO:0000313" key="8">
    <source>
        <dbReference type="EMBL" id="SQD79044.1"/>
    </source>
</evidence>
<organism evidence="8 9">
    <name type="scientific">Moritella yayanosii</name>
    <dbReference type="NCBI Taxonomy" id="69539"/>
    <lineage>
        <taxon>Bacteria</taxon>
        <taxon>Pseudomonadati</taxon>
        <taxon>Pseudomonadota</taxon>
        <taxon>Gammaproteobacteria</taxon>
        <taxon>Alteromonadales</taxon>
        <taxon>Moritellaceae</taxon>
        <taxon>Moritella</taxon>
    </lineage>
</organism>
<dbReference type="Pfam" id="PF01476">
    <property type="entry name" value="LysM"/>
    <property type="match status" value="1"/>
</dbReference>
<proteinExistence type="inferred from homology"/>
<dbReference type="SUPFAM" id="SSF53187">
    <property type="entry name" value="Zn-dependent exopeptidases"/>
    <property type="match status" value="1"/>
</dbReference>
<evidence type="ECO:0000256" key="1">
    <source>
        <dbReference type="ARBA" id="ARBA00001561"/>
    </source>
</evidence>
<dbReference type="RefSeq" id="WP_112715485.1">
    <property type="nucleotide sequence ID" value="NZ_LS483250.1"/>
</dbReference>
<sequence length="449" mass="50241">MFKRILLFSIMYLCFMPLSYAANTVNAIRIVEHADKTRIVFDLAKKPLFNLYDRNKKTQIVVDFAGTRNKAYVSKLAKLSSNITRVEQAKSTKSSDLRIIFHLAQPINYRFFELAGSKIAKYRLVIDLPVKPIKSLKTVIKKKRPVAVKKTTKKAQIKHPQRDVVIAIDAGHGGKDPGSIGFKKFIEKDINLAIAKKTVAILNQKKGIKAVLIRTDDRYISLNERSEIARKYKAELLVSVHADGFSSSQPSGASTLILSQGRANYEFNKKLRDDNVNGLLGGVGDAIKNSDGADDLQYMFLDLGRQYSQGAGYNIASLIHNELAKVTHMHKSKPYEQSLAVLKSLDIPSLLVEAGFVTNYREGKKLTMRSHQRKIANAIAQGSYLYFRNAPPKDTYLAYMRNSIHVVKKGDSLSVIANSYGTSVTRIKQLNNLTKNTVYIGQKLKIPTS</sequence>
<dbReference type="Proteomes" id="UP000250163">
    <property type="component" value="Chromosome MORIYA"/>
</dbReference>
<dbReference type="CDD" id="cd02696">
    <property type="entry name" value="MurNAc-LAA"/>
    <property type="match status" value="1"/>
</dbReference>
<evidence type="ECO:0000259" key="7">
    <source>
        <dbReference type="PROSITE" id="PS51782"/>
    </source>
</evidence>
<protein>
    <recommendedName>
        <fullName evidence="3">N-acetylmuramoyl-L-alanine amidase</fullName>
        <ecNumber evidence="3">3.5.1.28</ecNumber>
    </recommendedName>
</protein>
<reference evidence="9" key="1">
    <citation type="submission" date="2018-05" db="EMBL/GenBank/DDBJ databases">
        <authorList>
            <person name="Cea G.-C."/>
            <person name="William W."/>
        </authorList>
    </citation>
    <scope>NUCLEOTIDE SEQUENCE [LARGE SCALE GENOMIC DNA]</scope>
    <source>
        <strain evidence="9">DB21MT 5</strain>
    </source>
</reference>
<dbReference type="InterPro" id="IPR002508">
    <property type="entry name" value="MurNAc-LAA_cat"/>
</dbReference>
<dbReference type="AlphaFoldDB" id="A0A330LPX6"/>
<name>A0A330LPX6_9GAMM</name>